<dbReference type="EMBL" id="CP071091">
    <property type="protein sequence ID" value="QSQ13976.1"/>
    <property type="molecule type" value="Genomic_DNA"/>
</dbReference>
<reference evidence="1 2" key="1">
    <citation type="submission" date="2021-02" db="EMBL/GenBank/DDBJ databases">
        <title>De Novo genome assembly of isolated myxobacteria.</title>
        <authorList>
            <person name="Stevens D.C."/>
        </authorList>
    </citation>
    <scope>NUCLEOTIDE SEQUENCE [LARGE SCALE GENOMIC DNA]</scope>
    <source>
        <strain evidence="1 2">SCHIC003</strain>
    </source>
</reference>
<protein>
    <submittedName>
        <fullName evidence="1">Uncharacterized protein</fullName>
    </submittedName>
</protein>
<name>A0ABX7N5G0_9BACT</name>
<dbReference type="RefSeq" id="WP_206715770.1">
    <property type="nucleotide sequence ID" value="NZ_CP071091.1"/>
</dbReference>
<dbReference type="Proteomes" id="UP000663090">
    <property type="component" value="Chromosome"/>
</dbReference>
<evidence type="ECO:0000313" key="1">
    <source>
        <dbReference type="EMBL" id="QSQ13976.1"/>
    </source>
</evidence>
<proteinExistence type="predicted"/>
<gene>
    <name evidence="1" type="ORF">JY572_37620</name>
</gene>
<keyword evidence="2" id="KW-1185">Reference proteome</keyword>
<evidence type="ECO:0000313" key="2">
    <source>
        <dbReference type="Proteomes" id="UP000663090"/>
    </source>
</evidence>
<accession>A0ABX7N5G0</accession>
<sequence length="314" mass="34649">MVKSLKIGLSGPELAVILKSIPGRLTPRGPPSYLALDDQETPPSANWLGQMVRGELSSMARWSGDGDPFLSLDKGELVRLKTTQTPDPKAMLSALTSGPTPFELASFASIHPEWTQGTKPYRPRGFGGLHYPHGWLCGFRGKGHDRLVSRRWLEFGPWRVLKGSGDTTLVQFHDVAADAATALQQARAGHPLLEVLNPDSGFIADDHVMSHDLQGIYDAKNQALRIIVHGREVSPGEMLDACAAKKTQPLGPEKPIARVAYVFMDPQAARAHLQALWLRELECWTIEQGNEVRLDKDHRPTPVKPDWVKAVESR</sequence>
<organism evidence="1 2">
    <name type="scientific">Myxococcus landrumensis</name>
    <dbReference type="NCBI Taxonomy" id="2813577"/>
    <lineage>
        <taxon>Bacteria</taxon>
        <taxon>Pseudomonadati</taxon>
        <taxon>Myxococcota</taxon>
        <taxon>Myxococcia</taxon>
        <taxon>Myxococcales</taxon>
        <taxon>Cystobacterineae</taxon>
        <taxon>Myxococcaceae</taxon>
        <taxon>Myxococcus</taxon>
    </lineage>
</organism>